<accession>A0AAE0NRY8</accession>
<evidence type="ECO:0000256" key="3">
    <source>
        <dbReference type="ARBA" id="ARBA00022963"/>
    </source>
</evidence>
<name>A0AAE0NRY8_9PEZI</name>
<dbReference type="Proteomes" id="UP001285441">
    <property type="component" value="Unassembled WGS sequence"/>
</dbReference>
<dbReference type="Pfam" id="PF03403">
    <property type="entry name" value="PAF-AH_p_II"/>
    <property type="match status" value="1"/>
</dbReference>
<keyword evidence="6" id="KW-1185">Reference proteome</keyword>
<keyword evidence="3" id="KW-0442">Lipid degradation</keyword>
<evidence type="ECO:0000313" key="6">
    <source>
        <dbReference type="Proteomes" id="UP001285441"/>
    </source>
</evidence>
<dbReference type="SUPFAM" id="SSF53474">
    <property type="entry name" value="alpha/beta-Hydrolases"/>
    <property type="match status" value="1"/>
</dbReference>
<dbReference type="AlphaFoldDB" id="A0AAE0NRY8"/>
<gene>
    <name evidence="5" type="ORF">B0H63DRAFT_430453</name>
</gene>
<evidence type="ECO:0000256" key="2">
    <source>
        <dbReference type="ARBA" id="ARBA00022801"/>
    </source>
</evidence>
<keyword evidence="2 5" id="KW-0378">Hydrolase</keyword>
<keyword evidence="4" id="KW-0443">Lipid metabolism</keyword>
<dbReference type="GO" id="GO:0003847">
    <property type="term" value="F:1-alkyl-2-acetylglycerophosphocholine esterase activity"/>
    <property type="evidence" value="ECO:0007669"/>
    <property type="project" value="UniProtKB-EC"/>
</dbReference>
<dbReference type="EC" id="3.1.1.47" evidence="1"/>
<protein>
    <recommendedName>
        <fullName evidence="1">1-alkyl-2-acetylglycerophosphocholine esterase</fullName>
        <ecNumber evidence="1">3.1.1.47</ecNumber>
    </recommendedName>
</protein>
<dbReference type="GO" id="GO:0016042">
    <property type="term" value="P:lipid catabolic process"/>
    <property type="evidence" value="ECO:0007669"/>
    <property type="project" value="UniProtKB-KW"/>
</dbReference>
<organism evidence="5 6">
    <name type="scientific">Podospora didyma</name>
    <dbReference type="NCBI Taxonomy" id="330526"/>
    <lineage>
        <taxon>Eukaryota</taxon>
        <taxon>Fungi</taxon>
        <taxon>Dikarya</taxon>
        <taxon>Ascomycota</taxon>
        <taxon>Pezizomycotina</taxon>
        <taxon>Sordariomycetes</taxon>
        <taxon>Sordariomycetidae</taxon>
        <taxon>Sordariales</taxon>
        <taxon>Podosporaceae</taxon>
        <taxon>Podospora</taxon>
    </lineage>
</organism>
<proteinExistence type="predicted"/>
<dbReference type="PANTHER" id="PTHR10272:SF14">
    <property type="entry name" value="PAF ACETYLHYDROLASE FAMILY PROTEIN"/>
    <property type="match status" value="1"/>
</dbReference>
<dbReference type="InterPro" id="IPR029058">
    <property type="entry name" value="AB_hydrolase_fold"/>
</dbReference>
<evidence type="ECO:0000256" key="4">
    <source>
        <dbReference type="ARBA" id="ARBA00023098"/>
    </source>
</evidence>
<comment type="caution">
    <text evidence="5">The sequence shown here is derived from an EMBL/GenBank/DDBJ whole genome shotgun (WGS) entry which is preliminary data.</text>
</comment>
<reference evidence="5" key="1">
    <citation type="journal article" date="2023" name="Mol. Phylogenet. Evol.">
        <title>Genome-scale phylogeny and comparative genomics of the fungal order Sordariales.</title>
        <authorList>
            <person name="Hensen N."/>
            <person name="Bonometti L."/>
            <person name="Westerberg I."/>
            <person name="Brannstrom I.O."/>
            <person name="Guillou S."/>
            <person name="Cros-Aarteil S."/>
            <person name="Calhoun S."/>
            <person name="Haridas S."/>
            <person name="Kuo A."/>
            <person name="Mondo S."/>
            <person name="Pangilinan J."/>
            <person name="Riley R."/>
            <person name="LaButti K."/>
            <person name="Andreopoulos B."/>
            <person name="Lipzen A."/>
            <person name="Chen C."/>
            <person name="Yan M."/>
            <person name="Daum C."/>
            <person name="Ng V."/>
            <person name="Clum A."/>
            <person name="Steindorff A."/>
            <person name="Ohm R.A."/>
            <person name="Martin F."/>
            <person name="Silar P."/>
            <person name="Natvig D.O."/>
            <person name="Lalanne C."/>
            <person name="Gautier V."/>
            <person name="Ament-Velasquez S.L."/>
            <person name="Kruys A."/>
            <person name="Hutchinson M.I."/>
            <person name="Powell A.J."/>
            <person name="Barry K."/>
            <person name="Miller A.N."/>
            <person name="Grigoriev I.V."/>
            <person name="Debuchy R."/>
            <person name="Gladieux P."/>
            <person name="Hiltunen Thoren M."/>
            <person name="Johannesson H."/>
        </authorList>
    </citation>
    <scope>NUCLEOTIDE SEQUENCE</scope>
    <source>
        <strain evidence="5">CBS 232.78</strain>
    </source>
</reference>
<sequence>MLVVAGGGIFKLPAAAAGVFPEPPTPFQVKWESLELTDVNRMDPYNATHPRRLMISKFSPVPRPACLGTCRVPYMSQRVASAEEDLLDLFVDYISQGKTKWPRGALAESWMQVCCKEVTKDRNNNSVYDDDDGHGHGHVPQKKLPTVLFGSGFNISRLFYSGTAQHLAGMGYEVITMDHPYESNVVEFPSDGTVILGGRPDPANTSALEFALNVRAADARFVLDTLGFYPQRNNTVVHIGHSFGGAAAAVAMAADSRIAGGVNLDGSMFGSVLSTGVAPRPFLLLGSEGHNSSTPTETSWRQFINSTRRRPHGEKAWLKEVNLAGSLHWSLHDFSIFADVTPGLRANEDLVTFFFGRILGSRVMEILREYLSDFVEFALGRSGNEGLLVGPSQRFPEISFL</sequence>
<dbReference type="EMBL" id="JAULSW010000003">
    <property type="protein sequence ID" value="KAK3386638.1"/>
    <property type="molecule type" value="Genomic_DNA"/>
</dbReference>
<dbReference type="PANTHER" id="PTHR10272">
    <property type="entry name" value="PLATELET-ACTIVATING FACTOR ACETYLHYDROLASE"/>
    <property type="match status" value="1"/>
</dbReference>
<evidence type="ECO:0000313" key="5">
    <source>
        <dbReference type="EMBL" id="KAK3386638.1"/>
    </source>
</evidence>
<dbReference type="Gene3D" id="3.40.50.1820">
    <property type="entry name" value="alpha/beta hydrolase"/>
    <property type="match status" value="1"/>
</dbReference>
<reference evidence="5" key="2">
    <citation type="submission" date="2023-06" db="EMBL/GenBank/DDBJ databases">
        <authorList>
            <consortium name="Lawrence Berkeley National Laboratory"/>
            <person name="Haridas S."/>
            <person name="Hensen N."/>
            <person name="Bonometti L."/>
            <person name="Westerberg I."/>
            <person name="Brannstrom I.O."/>
            <person name="Guillou S."/>
            <person name="Cros-Aarteil S."/>
            <person name="Calhoun S."/>
            <person name="Kuo A."/>
            <person name="Mondo S."/>
            <person name="Pangilinan J."/>
            <person name="Riley R."/>
            <person name="LaButti K."/>
            <person name="Andreopoulos B."/>
            <person name="Lipzen A."/>
            <person name="Chen C."/>
            <person name="Yanf M."/>
            <person name="Daum C."/>
            <person name="Ng V."/>
            <person name="Clum A."/>
            <person name="Steindorff A."/>
            <person name="Ohm R."/>
            <person name="Martin F."/>
            <person name="Silar P."/>
            <person name="Natvig D."/>
            <person name="Lalanne C."/>
            <person name="Gautier V."/>
            <person name="Ament-velasquez S.L."/>
            <person name="Kruys A."/>
            <person name="Hutchinson M.I."/>
            <person name="Powell A.J."/>
            <person name="Barry K."/>
            <person name="Miller A.N."/>
            <person name="Grigoriev I.V."/>
            <person name="Debuchy R."/>
            <person name="Gladieux P."/>
            <person name="Thoren M.H."/>
            <person name="Johannesson H."/>
        </authorList>
    </citation>
    <scope>NUCLEOTIDE SEQUENCE</scope>
    <source>
        <strain evidence="5">CBS 232.78</strain>
    </source>
</reference>
<evidence type="ECO:0000256" key="1">
    <source>
        <dbReference type="ARBA" id="ARBA00013201"/>
    </source>
</evidence>